<gene>
    <name evidence="2" type="ORF">LPB136_06970</name>
</gene>
<dbReference type="Proteomes" id="UP000181898">
    <property type="component" value="Chromosome"/>
</dbReference>
<dbReference type="Pfam" id="PF13905">
    <property type="entry name" value="Thioredoxin_8"/>
    <property type="match status" value="1"/>
</dbReference>
<dbReference type="EMBL" id="CP018155">
    <property type="protein sequence ID" value="APG65105.1"/>
    <property type="molecule type" value="Genomic_DNA"/>
</dbReference>
<dbReference type="PANTHER" id="PTHR42852">
    <property type="entry name" value="THIOL:DISULFIDE INTERCHANGE PROTEIN DSBE"/>
    <property type="match status" value="1"/>
</dbReference>
<dbReference type="PROSITE" id="PS51352">
    <property type="entry name" value="THIOREDOXIN_2"/>
    <property type="match status" value="1"/>
</dbReference>
<evidence type="ECO:0000259" key="1">
    <source>
        <dbReference type="PROSITE" id="PS51352"/>
    </source>
</evidence>
<dbReference type="STRING" id="1850252.LPB136_06970"/>
<sequence>MKKLIVLITLVFSSCNFETPTQFSEKANKDILYSLEDTPQTFKEVIDQYKGKKVLIDVWASWCADCVKGLPTVKELQTAFPEVVFLFLSVDKKSNSWKNGVRRFNIEGEHYNLPRGMKDGDFVDFLNANWIPRYVVVDEVGNISLFKATKASDKRIVKALENNTESI</sequence>
<dbReference type="InterPro" id="IPR013766">
    <property type="entry name" value="Thioredoxin_domain"/>
</dbReference>
<dbReference type="OrthoDB" id="1098640at2"/>
<dbReference type="InterPro" id="IPR012336">
    <property type="entry name" value="Thioredoxin-like_fold"/>
</dbReference>
<dbReference type="SUPFAM" id="SSF52833">
    <property type="entry name" value="Thioredoxin-like"/>
    <property type="match status" value="1"/>
</dbReference>
<dbReference type="CDD" id="cd02966">
    <property type="entry name" value="TlpA_like_family"/>
    <property type="match status" value="1"/>
</dbReference>
<evidence type="ECO:0000313" key="3">
    <source>
        <dbReference type="Proteomes" id="UP000181898"/>
    </source>
</evidence>
<dbReference type="KEGG" id="ten:LPB136_06970"/>
<accession>A0A1L3JIY4</accession>
<dbReference type="PANTHER" id="PTHR42852:SF17">
    <property type="entry name" value="THIOREDOXIN-LIKE PROTEIN HI_1115"/>
    <property type="match status" value="1"/>
</dbReference>
<proteinExistence type="predicted"/>
<evidence type="ECO:0000313" key="2">
    <source>
        <dbReference type="EMBL" id="APG65105.1"/>
    </source>
</evidence>
<name>A0A1L3JIY4_9FLAO</name>
<dbReference type="InterPro" id="IPR050553">
    <property type="entry name" value="Thioredoxin_ResA/DsbE_sf"/>
</dbReference>
<feature type="domain" description="Thioredoxin" evidence="1">
    <location>
        <begin position="8"/>
        <end position="162"/>
    </location>
</feature>
<dbReference type="InterPro" id="IPR036249">
    <property type="entry name" value="Thioredoxin-like_sf"/>
</dbReference>
<organism evidence="2 3">
    <name type="scientific">Tenacibaculum todarodis</name>
    <dbReference type="NCBI Taxonomy" id="1850252"/>
    <lineage>
        <taxon>Bacteria</taxon>
        <taxon>Pseudomonadati</taxon>
        <taxon>Bacteroidota</taxon>
        <taxon>Flavobacteriia</taxon>
        <taxon>Flavobacteriales</taxon>
        <taxon>Flavobacteriaceae</taxon>
        <taxon>Tenacibaculum</taxon>
    </lineage>
</organism>
<reference evidence="2 3" key="1">
    <citation type="submission" date="2016-11" db="EMBL/GenBank/DDBJ databases">
        <title>Tenacibaculum sp. LPB0136, isolated from marine environment.</title>
        <authorList>
            <person name="Kim E."/>
            <person name="Yi H."/>
        </authorList>
    </citation>
    <scope>NUCLEOTIDE SEQUENCE [LARGE SCALE GENOMIC DNA]</scope>
    <source>
        <strain evidence="2 3">LPB0136</strain>
    </source>
</reference>
<dbReference type="PROSITE" id="PS51257">
    <property type="entry name" value="PROKAR_LIPOPROTEIN"/>
    <property type="match status" value="1"/>
</dbReference>
<dbReference type="Gene3D" id="3.40.30.10">
    <property type="entry name" value="Glutaredoxin"/>
    <property type="match status" value="1"/>
</dbReference>
<dbReference type="RefSeq" id="WP_072555432.1">
    <property type="nucleotide sequence ID" value="NZ_CP018155.1"/>
</dbReference>
<keyword evidence="3" id="KW-1185">Reference proteome</keyword>
<dbReference type="AlphaFoldDB" id="A0A1L3JIY4"/>
<protein>
    <submittedName>
        <fullName evidence="2">Redoxin</fullName>
    </submittedName>
</protein>